<organism evidence="1 2">
    <name type="scientific">Pseudoscardovia suis</name>
    <dbReference type="NCBI Taxonomy" id="987063"/>
    <lineage>
        <taxon>Bacteria</taxon>
        <taxon>Bacillati</taxon>
        <taxon>Actinomycetota</taxon>
        <taxon>Actinomycetes</taxon>
        <taxon>Bifidobacteriales</taxon>
        <taxon>Bifidobacteriaceae</taxon>
        <taxon>Pseudoscardovia</taxon>
    </lineage>
</organism>
<evidence type="ECO:0000313" key="1">
    <source>
        <dbReference type="EMBL" id="OZG48866.1"/>
    </source>
</evidence>
<comment type="caution">
    <text evidence="1">The sequence shown here is derived from an EMBL/GenBank/DDBJ whole genome shotgun (WGS) entry which is preliminary data.</text>
</comment>
<dbReference type="RefSeq" id="WP_094691994.1">
    <property type="nucleotide sequence ID" value="NZ_MWWQ01000019.1"/>
</dbReference>
<reference evidence="1 2" key="1">
    <citation type="journal article" date="2017" name="BMC Genomics">
        <title>Comparative genomic and phylogenomic analyses of the Bifidobacteriaceae family.</title>
        <authorList>
            <person name="Lugli G.A."/>
            <person name="Milani C."/>
            <person name="Turroni F."/>
            <person name="Duranti S."/>
            <person name="Mancabelli L."/>
            <person name="Mangifesta M."/>
            <person name="Ferrario C."/>
            <person name="Modesto M."/>
            <person name="Mattarelli P."/>
            <person name="Jiri K."/>
            <person name="van Sinderen D."/>
            <person name="Ventura M."/>
        </authorList>
    </citation>
    <scope>NUCLEOTIDE SEQUENCE [LARGE SCALE GENOMIC DNA]</scope>
    <source>
        <strain evidence="1 2">DSM 24744</strain>
    </source>
</reference>
<gene>
    <name evidence="1" type="ORF">PSSU_1690</name>
</gene>
<name>A0A261EQA1_9BIFI</name>
<dbReference type="AlphaFoldDB" id="A0A261EQA1"/>
<protein>
    <submittedName>
        <fullName evidence="1">Uncharacterized protein</fullName>
    </submittedName>
</protein>
<keyword evidence="2" id="KW-1185">Reference proteome</keyword>
<proteinExistence type="predicted"/>
<sequence>MTALRNTRKTTDRLIDMARDLNYEDCGFEWADATPIMDADEMLDGVKRSEILRAMFFGSIEDGVSYLDAMVRWNGLGNLEIVSTFALENEAWNERDEIIGAYREAFGVDRLDEAMRGMDTDEA</sequence>
<dbReference type="Proteomes" id="UP000216454">
    <property type="component" value="Unassembled WGS sequence"/>
</dbReference>
<accession>A0A261EQA1</accession>
<evidence type="ECO:0000313" key="2">
    <source>
        <dbReference type="Proteomes" id="UP000216454"/>
    </source>
</evidence>
<dbReference type="EMBL" id="MWWQ01000019">
    <property type="protein sequence ID" value="OZG48866.1"/>
    <property type="molecule type" value="Genomic_DNA"/>
</dbReference>